<dbReference type="AlphaFoldDB" id="A0A9D2F1V2"/>
<feature type="region of interest" description="Disordered" evidence="1">
    <location>
        <begin position="25"/>
        <end position="47"/>
    </location>
</feature>
<reference evidence="3" key="2">
    <citation type="submission" date="2021-04" db="EMBL/GenBank/DDBJ databases">
        <authorList>
            <person name="Gilroy R."/>
        </authorList>
    </citation>
    <scope>NUCLEOTIDE SEQUENCE</scope>
    <source>
        <strain evidence="3">3436</strain>
    </source>
</reference>
<keyword evidence="2" id="KW-0732">Signal</keyword>
<dbReference type="Proteomes" id="UP000824031">
    <property type="component" value="Unassembled WGS sequence"/>
</dbReference>
<evidence type="ECO:0000256" key="2">
    <source>
        <dbReference type="SAM" id="SignalP"/>
    </source>
</evidence>
<feature type="chain" id="PRO_5038658163" description="Lipoprotein" evidence="2">
    <location>
        <begin position="22"/>
        <end position="428"/>
    </location>
</feature>
<proteinExistence type="predicted"/>
<feature type="compositionally biased region" description="Low complexity" evidence="1">
    <location>
        <begin position="34"/>
        <end position="47"/>
    </location>
</feature>
<dbReference type="EMBL" id="DXBO01000024">
    <property type="protein sequence ID" value="HIZ47411.1"/>
    <property type="molecule type" value="Genomic_DNA"/>
</dbReference>
<accession>A0A9D2F1V2</accession>
<protein>
    <recommendedName>
        <fullName evidence="5">Lipoprotein</fullName>
    </recommendedName>
</protein>
<evidence type="ECO:0000313" key="4">
    <source>
        <dbReference type="Proteomes" id="UP000824031"/>
    </source>
</evidence>
<feature type="signal peptide" evidence="2">
    <location>
        <begin position="1"/>
        <end position="21"/>
    </location>
</feature>
<gene>
    <name evidence="3" type="ORF">H9810_01640</name>
</gene>
<dbReference type="InterPro" id="IPR011044">
    <property type="entry name" value="Quino_amine_DH_bsu"/>
</dbReference>
<dbReference type="PROSITE" id="PS51257">
    <property type="entry name" value="PROKAR_LIPOPROTEIN"/>
    <property type="match status" value="1"/>
</dbReference>
<evidence type="ECO:0000256" key="1">
    <source>
        <dbReference type="SAM" id="MobiDB-lite"/>
    </source>
</evidence>
<evidence type="ECO:0008006" key="5">
    <source>
        <dbReference type="Google" id="ProtNLM"/>
    </source>
</evidence>
<comment type="caution">
    <text evidence="3">The sequence shown here is derived from an EMBL/GenBank/DDBJ whole genome shotgun (WGS) entry which is preliminary data.</text>
</comment>
<dbReference type="SUPFAM" id="SSF50969">
    <property type="entry name" value="YVTN repeat-like/Quinoprotein amine dehydrogenase"/>
    <property type="match status" value="1"/>
</dbReference>
<reference evidence="3" key="1">
    <citation type="journal article" date="2021" name="PeerJ">
        <title>Extensive microbial diversity within the chicken gut microbiome revealed by metagenomics and culture.</title>
        <authorList>
            <person name="Gilroy R."/>
            <person name="Ravi A."/>
            <person name="Getino M."/>
            <person name="Pursley I."/>
            <person name="Horton D.L."/>
            <person name="Alikhan N.F."/>
            <person name="Baker D."/>
            <person name="Gharbi K."/>
            <person name="Hall N."/>
            <person name="Watson M."/>
            <person name="Adriaenssens E.M."/>
            <person name="Foster-Nyarko E."/>
            <person name="Jarju S."/>
            <person name="Secka A."/>
            <person name="Antonio M."/>
            <person name="Oren A."/>
            <person name="Chaudhuri R.R."/>
            <person name="La Ragione R."/>
            <person name="Hildebrand F."/>
            <person name="Pallen M.J."/>
        </authorList>
    </citation>
    <scope>NUCLEOTIDE SEQUENCE</scope>
    <source>
        <strain evidence="3">3436</strain>
    </source>
</reference>
<sequence length="428" mass="47721">MKKRYFLAASVLLLTACTAPDADIAPSNAPAPQTPETAVSTPTPAPTEEPTLPLCWIGECNSQGFYQREPIYDATTYAYGGGGIMAHYFDFANATEEIVGEPLDLKTANLHLYADEESLYWFWSGRITDTPILLRSDLDGSNRQPLYDFPQGTSLGVWNGGLAGDGTALYFAYCHISDDPAVLDDYELVRLDPETKTLETITEWDPFSGELVGVWDGRLLITRTTLADDCSLEPVCEHYRVANTEELKPGVTTSLCALNPLTGTEEVLYSCPGWRLDRELAEDALWFEDEEGRILCRPLGETEDTVVTRLPRAMQIMGIYTEDILLYGQEDGQEWLYVYNRGDGTLTRSPQRRWIGEEDRPIWVVCEAGPGQYLVWDDASTGMQQLARADGTQYLIDGYARYAIASRESLLDKSVPMTPVTRPGTPWN</sequence>
<evidence type="ECO:0000313" key="3">
    <source>
        <dbReference type="EMBL" id="HIZ47411.1"/>
    </source>
</evidence>
<name>A0A9D2F1V2_9FIRM</name>
<organism evidence="3 4">
    <name type="scientific">Candidatus Gemmiger excrementavium</name>
    <dbReference type="NCBI Taxonomy" id="2838608"/>
    <lineage>
        <taxon>Bacteria</taxon>
        <taxon>Bacillati</taxon>
        <taxon>Bacillota</taxon>
        <taxon>Clostridia</taxon>
        <taxon>Eubacteriales</taxon>
        <taxon>Gemmiger</taxon>
    </lineage>
</organism>